<evidence type="ECO:0000256" key="4">
    <source>
        <dbReference type="HAMAP-Rule" id="MF_00909"/>
    </source>
</evidence>
<keyword evidence="3 4" id="KW-0342">GTP-binding</keyword>
<dbReference type="RefSeq" id="WP_331703452.1">
    <property type="nucleotide sequence ID" value="NZ_JAZHBO010000001.1"/>
</dbReference>
<accession>A0ABU7UZ86</accession>
<comment type="subunit">
    <text evidence="4">Homodimer. Polymerizes to form a dynamic ring structure in a strictly GTP-dependent manner. Interacts directly with several other division proteins.</text>
</comment>
<dbReference type="InterPro" id="IPR018316">
    <property type="entry name" value="Tubulin/FtsZ_2-layer-sand-dom"/>
</dbReference>
<comment type="subcellular location">
    <subcellularLocation>
        <location evidence="4">Cytoplasm</location>
    </subcellularLocation>
    <text evidence="4">Assembles at midcell at the inner surface of the cytoplasmic membrane.</text>
</comment>
<keyword evidence="4 6" id="KW-0131">Cell cycle</keyword>
<dbReference type="CDD" id="cd02201">
    <property type="entry name" value="FtsZ_type1"/>
    <property type="match status" value="1"/>
</dbReference>
<dbReference type="NCBIfam" id="TIGR00065">
    <property type="entry name" value="ftsZ"/>
    <property type="match status" value="1"/>
</dbReference>
<keyword evidence="2 4" id="KW-0547">Nucleotide-binding</keyword>
<dbReference type="InterPro" id="IPR036525">
    <property type="entry name" value="Tubulin/FtsZ_GTPase_sf"/>
</dbReference>
<evidence type="ECO:0000313" key="11">
    <source>
        <dbReference type="Proteomes" id="UP001356170"/>
    </source>
</evidence>
<sequence>MANFEYMEQPAQNAIIKVVGVGGGGGNAVSHMINSNVDGVEFITANTDAQAINNCATKLQLQLGSNVTKGLGAGANPEVGRQSALEDRERIMDALQGADMVFITAGMGGGTGTGAAPVIAQLAKEMGILTVGVVTKPFPFEGRRRMQVALKGIEELAEHCDSLITIPNEKLITVLGRNATMIQAFRAANDVLLGAVRGIADLIVSPGLMNVDFADVRTVMSEMGLAMMGTGTARGDDRAQAAAEAAIKNPLLDDINLEGANGILVNITAGPDLTMAEFDEIGRAIENYASDDATVIVGTSIDANMQDEIRVTLVAAGLNRRNNTSRKPNLEVIEAPVKRTGTDGYIAPSFNNPQQTGFGESLTSNTNDASTGAASFKDDDGYLDIPAFLRRQAD</sequence>
<feature type="domain" description="Tubulin/FtsZ 2-layer sandwich" evidence="9">
    <location>
        <begin position="209"/>
        <end position="327"/>
    </location>
</feature>
<dbReference type="Gene3D" id="3.40.50.1440">
    <property type="entry name" value="Tubulin/FtsZ, GTPase domain"/>
    <property type="match status" value="1"/>
</dbReference>
<dbReference type="Pfam" id="PF12327">
    <property type="entry name" value="FtsZ_C"/>
    <property type="match status" value="1"/>
</dbReference>
<feature type="region of interest" description="Disordered" evidence="7">
    <location>
        <begin position="351"/>
        <end position="380"/>
    </location>
</feature>
<feature type="domain" description="Tubulin/FtsZ GTPase" evidence="8">
    <location>
        <begin position="15"/>
        <end position="207"/>
    </location>
</feature>
<reference evidence="10 11" key="1">
    <citation type="submission" date="2024-01" db="EMBL/GenBank/DDBJ databases">
        <title>Novel species of the genus Luteimonas isolated from rivers.</title>
        <authorList>
            <person name="Lu H."/>
        </authorList>
    </citation>
    <scope>NUCLEOTIDE SEQUENCE [LARGE SCALE GENOMIC DNA]</scope>
    <source>
        <strain evidence="10 11">FXH3W</strain>
    </source>
</reference>
<evidence type="ECO:0000259" key="9">
    <source>
        <dbReference type="SMART" id="SM00865"/>
    </source>
</evidence>
<dbReference type="GO" id="GO:0051301">
    <property type="term" value="P:cell division"/>
    <property type="evidence" value="ECO:0007669"/>
    <property type="project" value="UniProtKB-KW"/>
</dbReference>
<evidence type="ECO:0000256" key="5">
    <source>
        <dbReference type="NCBIfam" id="TIGR00065"/>
    </source>
</evidence>
<dbReference type="Pfam" id="PF00091">
    <property type="entry name" value="Tubulin"/>
    <property type="match status" value="1"/>
</dbReference>
<feature type="binding site" evidence="4">
    <location>
        <position position="145"/>
    </location>
    <ligand>
        <name>GTP</name>
        <dbReference type="ChEBI" id="CHEBI:37565"/>
    </ligand>
</feature>
<dbReference type="Proteomes" id="UP001356170">
    <property type="component" value="Unassembled WGS sequence"/>
</dbReference>
<dbReference type="InterPro" id="IPR000158">
    <property type="entry name" value="Cell_div_FtsZ"/>
</dbReference>
<gene>
    <name evidence="4 10" type="primary">ftsZ</name>
    <name evidence="10" type="ORF">V3390_04055</name>
</gene>
<dbReference type="InterPro" id="IPR024757">
    <property type="entry name" value="FtsZ_C"/>
</dbReference>
<dbReference type="InterPro" id="IPR008280">
    <property type="entry name" value="Tub_FtsZ_C"/>
</dbReference>
<dbReference type="HAMAP" id="MF_00909">
    <property type="entry name" value="FtsZ"/>
    <property type="match status" value="1"/>
</dbReference>
<dbReference type="InterPro" id="IPR003008">
    <property type="entry name" value="Tubulin_FtsZ_GTPase"/>
</dbReference>
<dbReference type="SMART" id="SM00864">
    <property type="entry name" value="Tubulin"/>
    <property type="match status" value="1"/>
</dbReference>
<dbReference type="Gene3D" id="3.30.1330.20">
    <property type="entry name" value="Tubulin/FtsZ, C-terminal domain"/>
    <property type="match status" value="1"/>
</dbReference>
<keyword evidence="4" id="KW-0963">Cytoplasm</keyword>
<dbReference type="InterPro" id="IPR020805">
    <property type="entry name" value="Cell_div_FtsZ_CS"/>
</dbReference>
<evidence type="ECO:0000256" key="2">
    <source>
        <dbReference type="ARBA" id="ARBA00022741"/>
    </source>
</evidence>
<dbReference type="SMART" id="SM00865">
    <property type="entry name" value="Tubulin_C"/>
    <property type="match status" value="1"/>
</dbReference>
<name>A0ABU7UZ86_9GAMM</name>
<feature type="binding site" evidence="4">
    <location>
        <position position="189"/>
    </location>
    <ligand>
        <name>GTP</name>
        <dbReference type="ChEBI" id="CHEBI:37565"/>
    </ligand>
</feature>
<dbReference type="SUPFAM" id="SSF52490">
    <property type="entry name" value="Tubulin nucleotide-binding domain-like"/>
    <property type="match status" value="1"/>
</dbReference>
<evidence type="ECO:0000256" key="7">
    <source>
        <dbReference type="SAM" id="MobiDB-lite"/>
    </source>
</evidence>
<protein>
    <recommendedName>
        <fullName evidence="4 5">Cell division protein FtsZ</fullName>
    </recommendedName>
</protein>
<dbReference type="PANTHER" id="PTHR30314:SF3">
    <property type="entry name" value="MITOCHONDRIAL DIVISION PROTEIN FSZA"/>
    <property type="match status" value="1"/>
</dbReference>
<dbReference type="InterPro" id="IPR045061">
    <property type="entry name" value="FtsZ/CetZ"/>
</dbReference>
<proteinExistence type="inferred from homology"/>
<evidence type="ECO:0000256" key="1">
    <source>
        <dbReference type="ARBA" id="ARBA00009690"/>
    </source>
</evidence>
<comment type="function">
    <text evidence="4 6">Essential cell division protein that forms a contractile ring structure (Z ring) at the future cell division site. The regulation of the ring assembly controls the timing and the location of cell division. One of the functions of the FtsZ ring is to recruit other cell division proteins to the septum to produce a new cell wall between the dividing cells. Binds GTP and shows GTPase activity.</text>
</comment>
<comment type="similarity">
    <text evidence="1 4 6">Belongs to the FtsZ family.</text>
</comment>
<evidence type="ECO:0000259" key="8">
    <source>
        <dbReference type="SMART" id="SM00864"/>
    </source>
</evidence>
<dbReference type="SUPFAM" id="SSF55307">
    <property type="entry name" value="Tubulin C-terminal domain-like"/>
    <property type="match status" value="1"/>
</dbReference>
<feature type="compositionally biased region" description="Polar residues" evidence="7">
    <location>
        <begin position="351"/>
        <end position="373"/>
    </location>
</feature>
<keyword evidence="4 6" id="KW-0132">Cell division</keyword>
<feature type="binding site" evidence="4">
    <location>
        <position position="141"/>
    </location>
    <ligand>
        <name>GTP</name>
        <dbReference type="ChEBI" id="CHEBI:37565"/>
    </ligand>
</feature>
<evidence type="ECO:0000313" key="10">
    <source>
        <dbReference type="EMBL" id="MEF2155405.1"/>
    </source>
</evidence>
<evidence type="ECO:0000256" key="6">
    <source>
        <dbReference type="RuleBase" id="RU000631"/>
    </source>
</evidence>
<dbReference type="PRINTS" id="PR00423">
    <property type="entry name" value="CELLDVISFTSZ"/>
</dbReference>
<feature type="binding site" evidence="4">
    <location>
        <begin position="23"/>
        <end position="27"/>
    </location>
    <ligand>
        <name>GTP</name>
        <dbReference type="ChEBI" id="CHEBI:37565"/>
    </ligand>
</feature>
<dbReference type="PANTHER" id="PTHR30314">
    <property type="entry name" value="CELL DIVISION PROTEIN FTSZ-RELATED"/>
    <property type="match status" value="1"/>
</dbReference>
<organism evidence="10 11">
    <name type="scientific">Aquilutibacter rugosus</name>
    <dbReference type="NCBI Taxonomy" id="3115820"/>
    <lineage>
        <taxon>Bacteria</taxon>
        <taxon>Pseudomonadati</taxon>
        <taxon>Pseudomonadota</taxon>
        <taxon>Gammaproteobacteria</taxon>
        <taxon>Lysobacterales</taxon>
        <taxon>Lysobacteraceae</taxon>
        <taxon>Aquilutibacter</taxon>
    </lineage>
</organism>
<dbReference type="PROSITE" id="PS01135">
    <property type="entry name" value="FTSZ_2"/>
    <property type="match status" value="1"/>
</dbReference>
<dbReference type="InterPro" id="IPR037103">
    <property type="entry name" value="Tubulin/FtsZ-like_C"/>
</dbReference>
<dbReference type="EMBL" id="JAZHBO010000001">
    <property type="protein sequence ID" value="MEF2155405.1"/>
    <property type="molecule type" value="Genomic_DNA"/>
</dbReference>
<comment type="caution">
    <text evidence="10">The sequence shown here is derived from an EMBL/GenBank/DDBJ whole genome shotgun (WGS) entry which is preliminary data.</text>
</comment>
<keyword evidence="4 6" id="KW-0717">Septation</keyword>
<feature type="binding site" evidence="4">
    <location>
        <begin position="110"/>
        <end position="112"/>
    </location>
    <ligand>
        <name>GTP</name>
        <dbReference type="ChEBI" id="CHEBI:37565"/>
    </ligand>
</feature>
<evidence type="ECO:0000256" key="3">
    <source>
        <dbReference type="ARBA" id="ARBA00023134"/>
    </source>
</evidence>
<keyword evidence="11" id="KW-1185">Reference proteome</keyword>